<dbReference type="Proteomes" id="UP000756921">
    <property type="component" value="Unassembled WGS sequence"/>
</dbReference>
<evidence type="ECO:0008006" key="5">
    <source>
        <dbReference type="Google" id="ProtNLM"/>
    </source>
</evidence>
<reference evidence="3" key="1">
    <citation type="journal article" date="2020" name="Mol. Plant Microbe Interact.">
        <title>Genome Sequence of the Biocontrol Agent Coniothyrium minitans strain Conio (IMI 134523).</title>
        <authorList>
            <person name="Patel D."/>
            <person name="Shittu T.A."/>
            <person name="Baroncelli R."/>
            <person name="Muthumeenakshi S."/>
            <person name="Osborne T.H."/>
            <person name="Janganan T.K."/>
            <person name="Sreenivasaprasad S."/>
        </authorList>
    </citation>
    <scope>NUCLEOTIDE SEQUENCE</scope>
    <source>
        <strain evidence="3">Conio</strain>
    </source>
</reference>
<feature type="transmembrane region" description="Helical" evidence="2">
    <location>
        <begin position="112"/>
        <end position="134"/>
    </location>
</feature>
<evidence type="ECO:0000313" key="3">
    <source>
        <dbReference type="EMBL" id="KAF9731141.1"/>
    </source>
</evidence>
<keyword evidence="4" id="KW-1185">Reference proteome</keyword>
<evidence type="ECO:0000256" key="2">
    <source>
        <dbReference type="SAM" id="Phobius"/>
    </source>
</evidence>
<name>A0A9P6KLZ4_9PLEO</name>
<evidence type="ECO:0000256" key="1">
    <source>
        <dbReference type="SAM" id="MobiDB-lite"/>
    </source>
</evidence>
<keyword evidence="2" id="KW-1133">Transmembrane helix</keyword>
<protein>
    <recommendedName>
        <fullName evidence="5">Tat pathway signal sequence</fullName>
    </recommendedName>
</protein>
<evidence type="ECO:0000313" key="4">
    <source>
        <dbReference type="Proteomes" id="UP000756921"/>
    </source>
</evidence>
<comment type="caution">
    <text evidence="3">The sequence shown here is derived from an EMBL/GenBank/DDBJ whole genome shotgun (WGS) entry which is preliminary data.</text>
</comment>
<gene>
    <name evidence="3" type="ORF">PMIN01_11100</name>
</gene>
<feature type="region of interest" description="Disordered" evidence="1">
    <location>
        <begin position="137"/>
        <end position="180"/>
    </location>
</feature>
<keyword evidence="2" id="KW-0472">Membrane</keyword>
<sequence length="380" mass="41352">MGIWTPKKHYLNQVGFEQHQDQPKRISTSAGHRLTVILENGGPDSHAAKTHETHRDSIRKNGLSAILSDVPEDRGASAHSSGYSYNVWSENEKFAALRNNKQIAKRGGWKRLLVILAIILLLVVALGVGLGVGLKKKKSESLPSTTPTTSSNSESESGSPDTLASPTSTSSLSSSSSAQPSNFPLGEYSLVTFLDTVQTNCTSNPLTWTCAPYTDYYTSVSKSQATFNWIISGSKGAYKISSTNNPFGISFKNADLELLDEGKTQERFRFQIDQMKTVSPSTNLTSDNAPVECDFVGNLQGDMYTKMAKEYPSDQDPDPSTSYTTWPYAVRIEQTAAGGNNVPSCYKSTSSGQHGESVSLKAEDATTLCSCLYRNWHTPT</sequence>
<feature type="compositionally biased region" description="Low complexity" evidence="1">
    <location>
        <begin position="141"/>
        <end position="180"/>
    </location>
</feature>
<organism evidence="3 4">
    <name type="scientific">Paraphaeosphaeria minitans</name>
    <dbReference type="NCBI Taxonomy" id="565426"/>
    <lineage>
        <taxon>Eukaryota</taxon>
        <taxon>Fungi</taxon>
        <taxon>Dikarya</taxon>
        <taxon>Ascomycota</taxon>
        <taxon>Pezizomycotina</taxon>
        <taxon>Dothideomycetes</taxon>
        <taxon>Pleosporomycetidae</taxon>
        <taxon>Pleosporales</taxon>
        <taxon>Massarineae</taxon>
        <taxon>Didymosphaeriaceae</taxon>
        <taxon>Paraphaeosphaeria</taxon>
    </lineage>
</organism>
<dbReference type="OrthoDB" id="5296155at2759"/>
<proteinExistence type="predicted"/>
<dbReference type="AlphaFoldDB" id="A0A9P6KLZ4"/>
<keyword evidence="2" id="KW-0812">Transmembrane</keyword>
<dbReference type="EMBL" id="WJXW01000013">
    <property type="protein sequence ID" value="KAF9731141.1"/>
    <property type="molecule type" value="Genomic_DNA"/>
</dbReference>
<accession>A0A9P6KLZ4</accession>